<dbReference type="Gene3D" id="1.10.1540.10">
    <property type="entry name" value="BEACH domain"/>
    <property type="match status" value="1"/>
</dbReference>
<feature type="domain" description="BEACH" evidence="1">
    <location>
        <begin position="66"/>
        <end position="205"/>
    </location>
</feature>
<dbReference type="PANTHER" id="PTHR13743">
    <property type="entry name" value="BEIGE/BEACH-RELATED"/>
    <property type="match status" value="1"/>
</dbReference>
<proteinExistence type="predicted"/>
<dbReference type="SUPFAM" id="SSF81837">
    <property type="entry name" value="BEACH domain"/>
    <property type="match status" value="1"/>
</dbReference>
<dbReference type="Pfam" id="PF02138">
    <property type="entry name" value="Beach"/>
    <property type="match status" value="1"/>
</dbReference>
<dbReference type="Proteomes" id="UP001153148">
    <property type="component" value="Unassembled WGS sequence"/>
</dbReference>
<dbReference type="InterPro" id="IPR050865">
    <property type="entry name" value="BEACH_Domain"/>
</dbReference>
<dbReference type="PROSITE" id="PS50197">
    <property type="entry name" value="BEACH"/>
    <property type="match status" value="1"/>
</dbReference>
<name>A0ABN7PMM7_TIMPD</name>
<dbReference type="SMART" id="SM01026">
    <property type="entry name" value="Beach"/>
    <property type="match status" value="1"/>
</dbReference>
<reference evidence="3" key="1">
    <citation type="submission" date="2021-03" db="EMBL/GenBank/DDBJ databases">
        <authorList>
            <person name="Tran Van P."/>
        </authorList>
    </citation>
    <scope>NUCLEOTIDE SEQUENCE</scope>
</reference>
<dbReference type="PROSITE" id="PS51783">
    <property type="entry name" value="PH_BEACH"/>
    <property type="match status" value="1"/>
</dbReference>
<dbReference type="EMBL" id="CAJPIN010068989">
    <property type="protein sequence ID" value="CAG2067432.1"/>
    <property type="molecule type" value="Genomic_DNA"/>
</dbReference>
<dbReference type="Pfam" id="PF14844">
    <property type="entry name" value="PH_BEACH"/>
    <property type="match status" value="1"/>
</dbReference>
<accession>A0ABN7PMM7</accession>
<feature type="domain" description="BEACH-type PH" evidence="2">
    <location>
        <begin position="1"/>
        <end position="61"/>
    </location>
</feature>
<dbReference type="InterPro" id="IPR036372">
    <property type="entry name" value="BEACH_dom_sf"/>
</dbReference>
<keyword evidence="4" id="KW-1185">Reference proteome</keyword>
<dbReference type="InterPro" id="IPR000409">
    <property type="entry name" value="BEACH_dom"/>
</dbReference>
<evidence type="ECO:0000313" key="4">
    <source>
        <dbReference type="Proteomes" id="UP001153148"/>
    </source>
</evidence>
<comment type="caution">
    <text evidence="3">The sequence shown here is derived from an EMBL/GenBank/DDBJ whole genome shotgun (WGS) entry which is preliminary data.</text>
</comment>
<gene>
    <name evidence="3" type="ORF">TPAB3V08_LOCUS14375</name>
</gene>
<feature type="non-terminal residue" evidence="3">
    <location>
        <position position="1"/>
    </location>
</feature>
<protein>
    <submittedName>
        <fullName evidence="3">Uncharacterized protein</fullName>
    </submittedName>
</protein>
<dbReference type="Gene3D" id="2.30.29.30">
    <property type="entry name" value="Pleckstrin-homology domain (PH domain)/Phosphotyrosine-binding domain (PTB)"/>
    <property type="match status" value="1"/>
</dbReference>
<dbReference type="InterPro" id="IPR023362">
    <property type="entry name" value="PH-BEACH_dom"/>
</dbReference>
<sequence>VTAGSLDVSSTAWPFENVKEVHNRRFQLQERALEIFLLNGKTYLVAFESSKERDVFVWQLSQCHWPNRVTGDNLSDAVQLWREGLITTWEYLTQLNKMAGRSFNDLMQYPVFPFVLADYTTPVLNLTAAYSFRNFKKPMAVQDKSKEQHYINNYNYLKQALADGINIMTLNQEPYHYGSHYSNSGTVLHFLVRLPPFTRMFLTYQ</sequence>
<evidence type="ECO:0000313" key="3">
    <source>
        <dbReference type="EMBL" id="CAG2067432.1"/>
    </source>
</evidence>
<dbReference type="SUPFAM" id="SSF50729">
    <property type="entry name" value="PH domain-like"/>
    <property type="match status" value="1"/>
</dbReference>
<evidence type="ECO:0000259" key="1">
    <source>
        <dbReference type="PROSITE" id="PS50197"/>
    </source>
</evidence>
<evidence type="ECO:0000259" key="2">
    <source>
        <dbReference type="PROSITE" id="PS51783"/>
    </source>
</evidence>
<feature type="non-terminal residue" evidence="3">
    <location>
        <position position="205"/>
    </location>
</feature>
<dbReference type="InterPro" id="IPR011993">
    <property type="entry name" value="PH-like_dom_sf"/>
</dbReference>
<dbReference type="PANTHER" id="PTHR13743:SF86">
    <property type="entry name" value="LYSOSOMAL-TRAFFICKING REGULATOR"/>
    <property type="match status" value="1"/>
</dbReference>
<organism evidence="3 4">
    <name type="scientific">Timema podura</name>
    <name type="common">Walking stick</name>
    <dbReference type="NCBI Taxonomy" id="61482"/>
    <lineage>
        <taxon>Eukaryota</taxon>
        <taxon>Metazoa</taxon>
        <taxon>Ecdysozoa</taxon>
        <taxon>Arthropoda</taxon>
        <taxon>Hexapoda</taxon>
        <taxon>Insecta</taxon>
        <taxon>Pterygota</taxon>
        <taxon>Neoptera</taxon>
        <taxon>Polyneoptera</taxon>
        <taxon>Phasmatodea</taxon>
        <taxon>Timematodea</taxon>
        <taxon>Timematoidea</taxon>
        <taxon>Timematidae</taxon>
        <taxon>Timema</taxon>
    </lineage>
</organism>